<dbReference type="EMBL" id="PQFF01000114">
    <property type="protein sequence ID" value="RHZ81270.1"/>
    <property type="molecule type" value="Genomic_DNA"/>
</dbReference>
<organism evidence="1 2">
    <name type="scientific">Diversispora epigaea</name>
    <dbReference type="NCBI Taxonomy" id="1348612"/>
    <lineage>
        <taxon>Eukaryota</taxon>
        <taxon>Fungi</taxon>
        <taxon>Fungi incertae sedis</taxon>
        <taxon>Mucoromycota</taxon>
        <taxon>Glomeromycotina</taxon>
        <taxon>Glomeromycetes</taxon>
        <taxon>Diversisporales</taxon>
        <taxon>Diversisporaceae</taxon>
        <taxon>Diversispora</taxon>
    </lineage>
</organism>
<dbReference type="AlphaFoldDB" id="A0A397J910"/>
<dbReference type="OrthoDB" id="2355712at2759"/>
<sequence>MSRKKNKKYSQSVLSINTTNPVSDESQFTTIVTTTELQKLVQQGIKKQNKNSREKAYHKLIREVFNTKTFYNVSKQNGLISQANYYKNKIKDRVFEFLSHVGENKKEWLTREMVRTLHQDSIEFDRIFTKVYTNEIQSDLIKQSLLEESWRCLITSILARKIILGSRNWYFGEKS</sequence>
<gene>
    <name evidence="1" type="ORF">Glove_122g4</name>
</gene>
<accession>A0A397J910</accession>
<protein>
    <submittedName>
        <fullName evidence="1">Uncharacterized protein</fullName>
    </submittedName>
</protein>
<evidence type="ECO:0000313" key="2">
    <source>
        <dbReference type="Proteomes" id="UP000266861"/>
    </source>
</evidence>
<reference evidence="1 2" key="1">
    <citation type="submission" date="2018-08" db="EMBL/GenBank/DDBJ databases">
        <title>Genome and evolution of the arbuscular mycorrhizal fungus Diversispora epigaea (formerly Glomus versiforme) and its bacterial endosymbionts.</title>
        <authorList>
            <person name="Sun X."/>
            <person name="Fei Z."/>
            <person name="Harrison M."/>
        </authorList>
    </citation>
    <scope>NUCLEOTIDE SEQUENCE [LARGE SCALE GENOMIC DNA]</scope>
    <source>
        <strain evidence="1 2">IT104</strain>
    </source>
</reference>
<evidence type="ECO:0000313" key="1">
    <source>
        <dbReference type="EMBL" id="RHZ81270.1"/>
    </source>
</evidence>
<dbReference type="Proteomes" id="UP000266861">
    <property type="component" value="Unassembled WGS sequence"/>
</dbReference>
<name>A0A397J910_9GLOM</name>
<keyword evidence="2" id="KW-1185">Reference proteome</keyword>
<proteinExistence type="predicted"/>
<comment type="caution">
    <text evidence="1">The sequence shown here is derived from an EMBL/GenBank/DDBJ whole genome shotgun (WGS) entry which is preliminary data.</text>
</comment>